<dbReference type="InParanoid" id="K4AK51"/>
<evidence type="ECO:0000256" key="2">
    <source>
        <dbReference type="SAM" id="MobiDB-lite"/>
    </source>
</evidence>
<reference evidence="4" key="2">
    <citation type="submission" date="2018-08" db="UniProtKB">
        <authorList>
            <consortium name="EnsemblPlants"/>
        </authorList>
    </citation>
    <scope>IDENTIFICATION</scope>
    <source>
        <strain evidence="4">Yugu1</strain>
    </source>
</reference>
<dbReference type="HOGENOM" id="CLU_007717_0_1_1"/>
<feature type="compositionally biased region" description="Basic and acidic residues" evidence="2">
    <location>
        <begin position="255"/>
        <end position="265"/>
    </location>
</feature>
<keyword evidence="5" id="KW-1185">Reference proteome</keyword>
<feature type="region of interest" description="Disordered" evidence="2">
    <location>
        <begin position="1"/>
        <end position="49"/>
    </location>
</feature>
<feature type="domain" description="CCHC-type" evidence="3">
    <location>
        <begin position="153"/>
        <end position="169"/>
    </location>
</feature>
<evidence type="ECO:0000259" key="3">
    <source>
        <dbReference type="PROSITE" id="PS50158"/>
    </source>
</evidence>
<dbReference type="OMA" id="PHACISH"/>
<proteinExistence type="predicted"/>
<dbReference type="FunCoup" id="K4AK51">
    <property type="interactions" value="863"/>
</dbReference>
<keyword evidence="1" id="KW-0479">Metal-binding</keyword>
<feature type="compositionally biased region" description="Low complexity" evidence="2">
    <location>
        <begin position="200"/>
        <end position="216"/>
    </location>
</feature>
<dbReference type="PANTHER" id="PTHR33087:SF51">
    <property type="entry name" value="CCHC-TYPE DOMAIN-CONTAINING PROTEIN"/>
    <property type="match status" value="1"/>
</dbReference>
<feature type="compositionally biased region" description="Basic residues" evidence="2">
    <location>
        <begin position="218"/>
        <end position="231"/>
    </location>
</feature>
<dbReference type="InterPro" id="IPR053253">
    <property type="entry name" value="Sex_diff_modulator"/>
</dbReference>
<dbReference type="GO" id="GO:0008270">
    <property type="term" value="F:zinc ion binding"/>
    <property type="evidence" value="ECO:0007669"/>
    <property type="project" value="UniProtKB-KW"/>
</dbReference>
<keyword evidence="1" id="KW-0862">Zinc</keyword>
<feature type="compositionally biased region" description="Polar residues" evidence="2">
    <location>
        <begin position="1"/>
        <end position="11"/>
    </location>
</feature>
<evidence type="ECO:0000256" key="1">
    <source>
        <dbReference type="PROSITE-ProRule" id="PRU00047"/>
    </source>
</evidence>
<dbReference type="Gene3D" id="4.10.60.10">
    <property type="entry name" value="Zinc finger, CCHC-type"/>
    <property type="match status" value="1"/>
</dbReference>
<dbReference type="AlphaFoldDB" id="K4AK51"/>
<dbReference type="GO" id="GO:0003676">
    <property type="term" value="F:nucleic acid binding"/>
    <property type="evidence" value="ECO:0007669"/>
    <property type="project" value="InterPro"/>
</dbReference>
<dbReference type="SMART" id="SM00343">
    <property type="entry name" value="ZnF_C2HC"/>
    <property type="match status" value="2"/>
</dbReference>
<dbReference type="InterPro" id="IPR036875">
    <property type="entry name" value="Znf_CCHC_sf"/>
</dbReference>
<dbReference type="Gramene" id="KQK89225">
    <property type="protein sequence ID" value="KQK89225"/>
    <property type="gene ID" value="SETIT_039274mg"/>
</dbReference>
<keyword evidence="1" id="KW-0863">Zinc-finger</keyword>
<dbReference type="PANTHER" id="PTHR33087">
    <property type="entry name" value="OS07G0539200 PROTEIN"/>
    <property type="match status" value="1"/>
</dbReference>
<reference evidence="5" key="1">
    <citation type="journal article" date="2012" name="Nat. Biotechnol.">
        <title>Reference genome sequence of the model plant Setaria.</title>
        <authorList>
            <person name="Bennetzen J.L."/>
            <person name="Schmutz J."/>
            <person name="Wang H."/>
            <person name="Percifield R."/>
            <person name="Hawkins J."/>
            <person name="Pontaroli A.C."/>
            <person name="Estep M."/>
            <person name="Feng L."/>
            <person name="Vaughn J.N."/>
            <person name="Grimwood J."/>
            <person name="Jenkins J."/>
            <person name="Barry K."/>
            <person name="Lindquist E."/>
            <person name="Hellsten U."/>
            <person name="Deshpande S."/>
            <person name="Wang X."/>
            <person name="Wu X."/>
            <person name="Mitros T."/>
            <person name="Triplett J."/>
            <person name="Yang X."/>
            <person name="Ye C.Y."/>
            <person name="Mauro-Herrera M."/>
            <person name="Wang L."/>
            <person name="Li P."/>
            <person name="Sharma M."/>
            <person name="Sharma R."/>
            <person name="Ronald P.C."/>
            <person name="Panaud O."/>
            <person name="Kellogg E.A."/>
            <person name="Brutnell T.P."/>
            <person name="Doust A.N."/>
            <person name="Tuskan G.A."/>
            <person name="Rokhsar D."/>
            <person name="Devos K.M."/>
        </authorList>
    </citation>
    <scope>NUCLEOTIDE SEQUENCE [LARGE SCALE GENOMIC DNA]</scope>
    <source>
        <strain evidence="5">cv. Yugu1</strain>
    </source>
</reference>
<accession>K4AK51</accession>
<name>K4AK51_SETIT</name>
<protein>
    <recommendedName>
        <fullName evidence="3">CCHC-type domain-containing protein</fullName>
    </recommendedName>
</protein>
<dbReference type="PROSITE" id="PS50158">
    <property type="entry name" value="ZF_CCHC"/>
    <property type="match status" value="1"/>
</dbReference>
<dbReference type="SUPFAM" id="SSF57756">
    <property type="entry name" value="Retrovirus zinc finger-like domains"/>
    <property type="match status" value="1"/>
</dbReference>
<dbReference type="eggNOG" id="ENOG502R44V">
    <property type="taxonomic scope" value="Eukaryota"/>
</dbReference>
<feature type="region of interest" description="Disordered" evidence="2">
    <location>
        <begin position="199"/>
        <end position="265"/>
    </location>
</feature>
<dbReference type="Proteomes" id="UP000004995">
    <property type="component" value="Unassembled WGS sequence"/>
</dbReference>
<dbReference type="EMBL" id="AGNK02005639">
    <property type="status" value="NOT_ANNOTATED_CDS"/>
    <property type="molecule type" value="Genomic_DNA"/>
</dbReference>
<dbReference type="EnsemblPlants" id="KQK89225">
    <property type="protein sequence ID" value="KQK89225"/>
    <property type="gene ID" value="SETIT_039274mg"/>
</dbReference>
<dbReference type="InterPro" id="IPR001878">
    <property type="entry name" value="Znf_CCHC"/>
</dbReference>
<sequence>MAATQIPSSSAPEEHRPCLAPQAPPWATTGRSKFQRWRDDSPSSGAFGDGASPSFKDVLLVGTVPVVIPALTTSGPPTAGARIILYPKTRRSHVVAGTPNDYGLLKAENRQARQARHRHEAPPCRAVPADLRGRCFNCFSLKHRAADCCSRPRCFVCRELGHRSGQCPSRRPAALRVVPRPRPMLTWCSVATSEMASQQPPVAAADVPPADAATTAQGRKRRHRARRSRAKRSTETPGGGLEEGNEGFSQSIPSEDDRNLIAEDRPLKPRHILDRSASIARREDDLARALVITMIKGHEVGAVELVRTTIANRFEIKEESLILRPWGSTSFLLILPTDAMLKRVYNGGRPIITPSARLHVMQWTRFLQSSAASLPLAIEVEIRGIPAHAWELPTAELLLNEYCWIVGLHPSIAERRDIYQKKAWCSNPNYFPSRQHQEARHRQLRDAVRQCSLATEFINSLSKTPGALLPIPHINKRRKKLMQPPTEAPRRSRRLAGLEAANLEVCPAHLKKRVMRALDLEVNDEKEQFDQRILDKYAKCFQQLQATPHTKALAAIFGWSPQEDDTAFGVVECMV</sequence>
<evidence type="ECO:0000313" key="5">
    <source>
        <dbReference type="Proteomes" id="UP000004995"/>
    </source>
</evidence>
<evidence type="ECO:0000313" key="4">
    <source>
        <dbReference type="EnsemblPlants" id="KQK89225"/>
    </source>
</evidence>
<organism evidence="4 5">
    <name type="scientific">Setaria italica</name>
    <name type="common">Foxtail millet</name>
    <name type="synonym">Panicum italicum</name>
    <dbReference type="NCBI Taxonomy" id="4555"/>
    <lineage>
        <taxon>Eukaryota</taxon>
        <taxon>Viridiplantae</taxon>
        <taxon>Streptophyta</taxon>
        <taxon>Embryophyta</taxon>
        <taxon>Tracheophyta</taxon>
        <taxon>Spermatophyta</taxon>
        <taxon>Magnoliopsida</taxon>
        <taxon>Liliopsida</taxon>
        <taxon>Poales</taxon>
        <taxon>Poaceae</taxon>
        <taxon>PACMAD clade</taxon>
        <taxon>Panicoideae</taxon>
        <taxon>Panicodae</taxon>
        <taxon>Paniceae</taxon>
        <taxon>Cenchrinae</taxon>
        <taxon>Setaria</taxon>
    </lineage>
</organism>